<dbReference type="EMBL" id="JACEFO010001866">
    <property type="protein sequence ID" value="KAF8697902.1"/>
    <property type="molecule type" value="Genomic_DNA"/>
</dbReference>
<name>A0A835EIV0_9POAL</name>
<reference evidence="2" key="1">
    <citation type="submission" date="2020-07" db="EMBL/GenBank/DDBJ databases">
        <title>Genome sequence and genetic diversity analysis of an under-domesticated orphan crop, white fonio (Digitaria exilis).</title>
        <authorList>
            <person name="Bennetzen J.L."/>
            <person name="Chen S."/>
            <person name="Ma X."/>
            <person name="Wang X."/>
            <person name="Yssel A.E.J."/>
            <person name="Chaluvadi S.R."/>
            <person name="Johnson M."/>
            <person name="Gangashetty P."/>
            <person name="Hamidou F."/>
            <person name="Sanogo M.D."/>
            <person name="Zwaenepoel A."/>
            <person name="Wallace J."/>
            <person name="Van De Peer Y."/>
            <person name="Van Deynze A."/>
        </authorList>
    </citation>
    <scope>NUCLEOTIDE SEQUENCE</scope>
    <source>
        <tissue evidence="2">Leaves</tissue>
    </source>
</reference>
<dbReference type="EMBL" id="JACEFO010001866">
    <property type="protein sequence ID" value="KAF8697901.1"/>
    <property type="molecule type" value="Genomic_DNA"/>
</dbReference>
<gene>
    <name evidence="2" type="ORF">HU200_035398</name>
    <name evidence="3" type="ORF">HU200_035399</name>
</gene>
<comment type="caution">
    <text evidence="2">The sequence shown here is derived from an EMBL/GenBank/DDBJ whole genome shotgun (WGS) entry which is preliminary data.</text>
</comment>
<evidence type="ECO:0000259" key="1">
    <source>
        <dbReference type="Pfam" id="PF07762"/>
    </source>
</evidence>
<sequence>MAKNFLDASLHPPAEEAGAPGSYSVIDVRAYIADRRNATTAYGRMRNGHEIQFKNSPTKVVMIGEGGLMGFVDLWRGILVCDVLDCNSILHYMPFPRALRDNKKLDIDPVVARDVAVVNGRIKVVECFCDTVGICWKASIWSRSTILEEDNWHRDYKLDLCSDLVDNYTLHPELLSELQDNDDATPLQTTLERLYISHPRLSLTDDDDVVYLMAKVQPRDKKGMCACC</sequence>
<organism evidence="2 4">
    <name type="scientific">Digitaria exilis</name>
    <dbReference type="NCBI Taxonomy" id="1010633"/>
    <lineage>
        <taxon>Eukaryota</taxon>
        <taxon>Viridiplantae</taxon>
        <taxon>Streptophyta</taxon>
        <taxon>Embryophyta</taxon>
        <taxon>Tracheophyta</taxon>
        <taxon>Spermatophyta</taxon>
        <taxon>Magnoliopsida</taxon>
        <taxon>Liliopsida</taxon>
        <taxon>Poales</taxon>
        <taxon>Poaceae</taxon>
        <taxon>PACMAD clade</taxon>
        <taxon>Panicoideae</taxon>
        <taxon>Panicodae</taxon>
        <taxon>Paniceae</taxon>
        <taxon>Anthephorinae</taxon>
        <taxon>Digitaria</taxon>
    </lineage>
</organism>
<proteinExistence type="predicted"/>
<protein>
    <recommendedName>
        <fullName evidence="1">DUF1618 domain-containing protein</fullName>
    </recommendedName>
</protein>
<dbReference type="InterPro" id="IPR011676">
    <property type="entry name" value="DUF1618"/>
</dbReference>
<dbReference type="AlphaFoldDB" id="A0A835EIV0"/>
<dbReference type="Pfam" id="PF07762">
    <property type="entry name" value="DUF1618"/>
    <property type="match status" value="1"/>
</dbReference>
<feature type="domain" description="DUF1618" evidence="1">
    <location>
        <begin position="72"/>
        <end position="211"/>
    </location>
</feature>
<dbReference type="PANTHER" id="PTHR33074">
    <property type="entry name" value="EXPRESSED PROTEIN-RELATED"/>
    <property type="match status" value="1"/>
</dbReference>
<evidence type="ECO:0000313" key="4">
    <source>
        <dbReference type="Proteomes" id="UP000636709"/>
    </source>
</evidence>
<evidence type="ECO:0000313" key="3">
    <source>
        <dbReference type="EMBL" id="KAF8697902.1"/>
    </source>
</evidence>
<evidence type="ECO:0000313" key="2">
    <source>
        <dbReference type="EMBL" id="KAF8697901.1"/>
    </source>
</evidence>
<dbReference type="PANTHER" id="PTHR33074:SF139">
    <property type="entry name" value="OS09G0567000 PROTEIN"/>
    <property type="match status" value="1"/>
</dbReference>
<dbReference type="OrthoDB" id="685700at2759"/>
<dbReference type="Proteomes" id="UP000636709">
    <property type="component" value="Unassembled WGS sequence"/>
</dbReference>
<keyword evidence="4" id="KW-1185">Reference proteome</keyword>
<accession>A0A835EIV0</accession>